<feature type="domain" description="SNF2 N-terminal" evidence="5">
    <location>
        <begin position="214"/>
        <end position="307"/>
    </location>
</feature>
<dbReference type="PANTHER" id="PTHR45626">
    <property type="entry name" value="TRANSCRIPTION TERMINATION FACTOR 2-RELATED"/>
    <property type="match status" value="1"/>
</dbReference>
<dbReference type="InterPro" id="IPR027417">
    <property type="entry name" value="P-loop_NTPase"/>
</dbReference>
<dbReference type="InterPro" id="IPR038718">
    <property type="entry name" value="SNF2-like_sf"/>
</dbReference>
<evidence type="ECO:0000313" key="7">
    <source>
        <dbReference type="Proteomes" id="UP000190744"/>
    </source>
</evidence>
<keyword evidence="4" id="KW-0067">ATP-binding</keyword>
<dbReference type="Gene3D" id="3.40.50.10810">
    <property type="entry name" value="Tandem AAA-ATPase domain"/>
    <property type="match status" value="1"/>
</dbReference>
<evidence type="ECO:0000256" key="1">
    <source>
        <dbReference type="ARBA" id="ARBA00022741"/>
    </source>
</evidence>
<dbReference type="EMBL" id="LJBN01000116">
    <property type="protein sequence ID" value="OOQ89168.1"/>
    <property type="molecule type" value="Genomic_DNA"/>
</dbReference>
<evidence type="ECO:0000256" key="3">
    <source>
        <dbReference type="ARBA" id="ARBA00022806"/>
    </source>
</evidence>
<dbReference type="InterPro" id="IPR000330">
    <property type="entry name" value="SNF2_N"/>
</dbReference>
<gene>
    <name evidence="6" type="ORF">PEBR_10898</name>
</gene>
<dbReference type="GO" id="GO:0006281">
    <property type="term" value="P:DNA repair"/>
    <property type="evidence" value="ECO:0007669"/>
    <property type="project" value="TreeGrafter"/>
</dbReference>
<reference evidence="7" key="1">
    <citation type="submission" date="2015-09" db="EMBL/GenBank/DDBJ databases">
        <authorList>
            <person name="Fill T.P."/>
            <person name="Baretta J.F."/>
            <person name="de Almeida L.G."/>
            <person name="Rocha M."/>
            <person name="de Souza D.H."/>
            <person name="Malavazi I."/>
            <person name="Cerdeira L.T."/>
            <person name="Hong H."/>
            <person name="Samborskyy M."/>
            <person name="de Vasconcelos A.T."/>
            <person name="Leadlay P."/>
            <person name="Rodrigues-Filho E."/>
        </authorList>
    </citation>
    <scope>NUCLEOTIDE SEQUENCE [LARGE SCALE GENOMIC DNA]</scope>
    <source>
        <strain evidence="7">LaBioMMi 136</strain>
    </source>
</reference>
<dbReference type="SUPFAM" id="SSF52540">
    <property type="entry name" value="P-loop containing nucleoside triphosphate hydrolases"/>
    <property type="match status" value="1"/>
</dbReference>
<sequence length="321" mass="36085">MNPYDALHAFYLITTIHSKRRTALRENKPFDTKCTIRHKPCTKNFPACGPSGVGNLADISYDPQQIDPNIAAFHFGSFASQRRRLALDILPTVPQMKVSSAPQPMDLTEVAHLIFAIVNDPHSELLNDCLIYEPIDMLSNPGFRDIGITQAISIGGTVAGQFEDAREQLEKQNAQTKRVVEAPIHGEEEWIRQQDPVLEITGRYDSEIQLQPWQPSAIAWMMAQESTRIHGGILADACGLGKTLSALCLVYFAAMKLQAEADERTKFRPTLIVVPASVLLQWVDQIDGFFKHKLKVMIFWGSSEHTSDSSRKERTINSWKR</sequence>
<evidence type="ECO:0000313" key="6">
    <source>
        <dbReference type="EMBL" id="OOQ89168.1"/>
    </source>
</evidence>
<keyword evidence="3" id="KW-0347">Helicase</keyword>
<dbReference type="PANTHER" id="PTHR45626:SF17">
    <property type="entry name" value="HELICASE-LIKE TRANSCRIPTION FACTOR"/>
    <property type="match status" value="1"/>
</dbReference>
<dbReference type="GO" id="GO:0005524">
    <property type="term" value="F:ATP binding"/>
    <property type="evidence" value="ECO:0007669"/>
    <property type="project" value="UniProtKB-KW"/>
</dbReference>
<organism evidence="6 7">
    <name type="scientific">Penicillium brasilianum</name>
    <dbReference type="NCBI Taxonomy" id="104259"/>
    <lineage>
        <taxon>Eukaryota</taxon>
        <taxon>Fungi</taxon>
        <taxon>Dikarya</taxon>
        <taxon>Ascomycota</taxon>
        <taxon>Pezizomycotina</taxon>
        <taxon>Eurotiomycetes</taxon>
        <taxon>Eurotiomycetidae</taxon>
        <taxon>Eurotiales</taxon>
        <taxon>Aspergillaceae</taxon>
        <taxon>Penicillium</taxon>
    </lineage>
</organism>
<evidence type="ECO:0000259" key="5">
    <source>
        <dbReference type="Pfam" id="PF00176"/>
    </source>
</evidence>
<dbReference type="GO" id="GO:0016787">
    <property type="term" value="F:hydrolase activity"/>
    <property type="evidence" value="ECO:0007669"/>
    <property type="project" value="UniProtKB-KW"/>
</dbReference>
<evidence type="ECO:0000256" key="4">
    <source>
        <dbReference type="ARBA" id="ARBA00022840"/>
    </source>
</evidence>
<dbReference type="Proteomes" id="UP000190744">
    <property type="component" value="Unassembled WGS sequence"/>
</dbReference>
<dbReference type="GO" id="GO:0004386">
    <property type="term" value="F:helicase activity"/>
    <property type="evidence" value="ECO:0007669"/>
    <property type="project" value="UniProtKB-KW"/>
</dbReference>
<dbReference type="GO" id="GO:0005634">
    <property type="term" value="C:nucleus"/>
    <property type="evidence" value="ECO:0007669"/>
    <property type="project" value="TreeGrafter"/>
</dbReference>
<dbReference type="AlphaFoldDB" id="A0A1S9RW05"/>
<proteinExistence type="predicted"/>
<keyword evidence="2" id="KW-0378">Hydrolase</keyword>
<comment type="caution">
    <text evidence="6">The sequence shown here is derived from an EMBL/GenBank/DDBJ whole genome shotgun (WGS) entry which is preliminary data.</text>
</comment>
<dbReference type="InterPro" id="IPR050628">
    <property type="entry name" value="SNF2_RAD54_helicase_TF"/>
</dbReference>
<accession>A0A1S9RW05</accession>
<name>A0A1S9RW05_PENBI</name>
<dbReference type="Pfam" id="PF00176">
    <property type="entry name" value="SNF2-rel_dom"/>
    <property type="match status" value="1"/>
</dbReference>
<keyword evidence="1" id="KW-0547">Nucleotide-binding</keyword>
<evidence type="ECO:0000256" key="2">
    <source>
        <dbReference type="ARBA" id="ARBA00022801"/>
    </source>
</evidence>
<protein>
    <recommendedName>
        <fullName evidence="5">SNF2 N-terminal domain-containing protein</fullName>
    </recommendedName>
</protein>
<dbReference type="GO" id="GO:0008094">
    <property type="term" value="F:ATP-dependent activity, acting on DNA"/>
    <property type="evidence" value="ECO:0007669"/>
    <property type="project" value="TreeGrafter"/>
</dbReference>